<reference evidence="13" key="1">
    <citation type="submission" date="2020-03" db="EMBL/GenBank/DDBJ databases">
        <title>Psychroflexus Maritimus sp. nov., isolate from marine sediment.</title>
        <authorList>
            <person name="Zhong Y.-L."/>
        </authorList>
    </citation>
    <scope>NUCLEOTIDE SEQUENCE</scope>
    <source>
        <strain evidence="13">C1</strain>
    </source>
</reference>
<evidence type="ECO:0000256" key="2">
    <source>
        <dbReference type="ARBA" id="ARBA00022448"/>
    </source>
</evidence>
<dbReference type="GO" id="GO:0016020">
    <property type="term" value="C:membrane"/>
    <property type="evidence" value="ECO:0007669"/>
    <property type="project" value="UniProtKB-SubCell"/>
</dbReference>
<comment type="subcellular location">
    <subcellularLocation>
        <location evidence="1">Membrane</location>
        <topology evidence="1">Multi-pass membrane protein</topology>
    </subcellularLocation>
</comment>
<feature type="transmembrane region" description="Helical" evidence="11">
    <location>
        <begin position="122"/>
        <end position="150"/>
    </location>
</feature>
<evidence type="ECO:0000256" key="3">
    <source>
        <dbReference type="ARBA" id="ARBA00022449"/>
    </source>
</evidence>
<comment type="caution">
    <text evidence="13">The sequence shown here is derived from an EMBL/GenBank/DDBJ whole genome shotgun (WGS) entry which is preliminary data.</text>
</comment>
<dbReference type="NCBIfam" id="NF038006">
    <property type="entry name" value="NhaD_1"/>
    <property type="match status" value="1"/>
</dbReference>
<feature type="transmembrane region" description="Helical" evidence="11">
    <location>
        <begin position="78"/>
        <end position="102"/>
    </location>
</feature>
<feature type="transmembrane region" description="Helical" evidence="11">
    <location>
        <begin position="435"/>
        <end position="453"/>
    </location>
</feature>
<evidence type="ECO:0000256" key="1">
    <source>
        <dbReference type="ARBA" id="ARBA00004141"/>
    </source>
</evidence>
<evidence type="ECO:0000256" key="6">
    <source>
        <dbReference type="ARBA" id="ARBA00023053"/>
    </source>
</evidence>
<dbReference type="InterPro" id="IPR004680">
    <property type="entry name" value="Cit_transptr-like_dom"/>
</dbReference>
<evidence type="ECO:0000313" key="14">
    <source>
        <dbReference type="Proteomes" id="UP000643701"/>
    </source>
</evidence>
<organism evidence="13 14">
    <name type="scientific">Psychroflexus maritimus</name>
    <dbReference type="NCBI Taxonomy" id="2714865"/>
    <lineage>
        <taxon>Bacteria</taxon>
        <taxon>Pseudomonadati</taxon>
        <taxon>Bacteroidota</taxon>
        <taxon>Flavobacteriia</taxon>
        <taxon>Flavobacteriales</taxon>
        <taxon>Flavobacteriaceae</taxon>
        <taxon>Psychroflexus</taxon>
    </lineage>
</organism>
<evidence type="ECO:0000256" key="10">
    <source>
        <dbReference type="ARBA" id="ARBA00025753"/>
    </source>
</evidence>
<gene>
    <name evidence="13" type="ORF">G7034_10170</name>
</gene>
<evidence type="ECO:0000256" key="4">
    <source>
        <dbReference type="ARBA" id="ARBA00022692"/>
    </source>
</evidence>
<feature type="transmembrane region" description="Helical" evidence="11">
    <location>
        <begin position="201"/>
        <end position="222"/>
    </location>
</feature>
<dbReference type="GO" id="GO:0006814">
    <property type="term" value="P:sodium ion transport"/>
    <property type="evidence" value="ECO:0007669"/>
    <property type="project" value="UniProtKB-KW"/>
</dbReference>
<keyword evidence="7" id="KW-0406">Ion transport</keyword>
<dbReference type="GO" id="GO:0015297">
    <property type="term" value="F:antiporter activity"/>
    <property type="evidence" value="ECO:0007669"/>
    <property type="project" value="UniProtKB-KW"/>
</dbReference>
<name>A0A967AHJ9_9FLAO</name>
<keyword evidence="8 11" id="KW-0472">Membrane</keyword>
<feature type="domain" description="Citrate transporter-like" evidence="12">
    <location>
        <begin position="13"/>
        <end position="384"/>
    </location>
</feature>
<feature type="transmembrane region" description="Helical" evidence="11">
    <location>
        <begin position="162"/>
        <end position="181"/>
    </location>
</feature>
<protein>
    <submittedName>
        <fullName evidence="13">Sodium:proton antiporter</fullName>
    </submittedName>
</protein>
<dbReference type="Pfam" id="PF03600">
    <property type="entry name" value="CitMHS"/>
    <property type="match status" value="1"/>
</dbReference>
<dbReference type="InterPro" id="IPR045016">
    <property type="entry name" value="NhaD-like"/>
</dbReference>
<feature type="transmembrane region" description="Helical" evidence="11">
    <location>
        <begin position="309"/>
        <end position="330"/>
    </location>
</feature>
<evidence type="ECO:0000313" key="13">
    <source>
        <dbReference type="EMBL" id="NGZ90616.1"/>
    </source>
</evidence>
<dbReference type="PANTHER" id="PTHR43269:SF2">
    <property type="entry name" value="SODIUM_PROTON ANTIPORTER 1-RELATED"/>
    <property type="match status" value="1"/>
</dbReference>
<feature type="transmembrane region" description="Helical" evidence="11">
    <location>
        <begin position="27"/>
        <end position="45"/>
    </location>
</feature>
<evidence type="ECO:0000256" key="7">
    <source>
        <dbReference type="ARBA" id="ARBA00023065"/>
    </source>
</evidence>
<keyword evidence="9" id="KW-0739">Sodium transport</keyword>
<feature type="transmembrane region" description="Helical" evidence="11">
    <location>
        <begin position="243"/>
        <end position="263"/>
    </location>
</feature>
<evidence type="ECO:0000256" key="9">
    <source>
        <dbReference type="ARBA" id="ARBA00023201"/>
    </source>
</evidence>
<sequence length="459" mass="50233">MIPLLIVVFVVGYLAIALEHPLKLDKAVPALLMGTLMWAILALGFNQGWLSIVDHYGELYNVNAGNEDEQLYGFKRNLIYHFSAAGEILFFLIGAMTIVEIIDLHRGFSIIKDAITMKNKKRLLWALGILAFILSAIIDNLTATIILITLLRKIMVKRNYRLWFAGMIIIAANAGGAWSPIGDVTTTMLWIGGKVTAVGLSEYLILPSLVCFVVPFIIAGRMKAFSGKAIRKELIADTDAQKLLSSKTMLWTGLGAIAFVPIFKGITGLPPYLGMMFSLGVVWLVSEYIKPEKNLPRAEKHRYSTHKALSRIEFSSILFFLGILLAVGVLESLVYGSINGEEVGTLRYAAESLSNAIPNMDVVVILLGALSSLIDNVPMVAATMGMFTYPIDHPIWHFIAYSAGTGGSLLIIGSAAGVAAMGMEKIDFIWYLKKIAWLALVGFLAGAGVFILIEQFFYA</sequence>
<dbReference type="AlphaFoldDB" id="A0A967AHJ9"/>
<dbReference type="RefSeq" id="WP_166400851.1">
    <property type="nucleotide sequence ID" value="NZ_JAANAS010000083.1"/>
</dbReference>
<dbReference type="Proteomes" id="UP000643701">
    <property type="component" value="Unassembled WGS sequence"/>
</dbReference>
<dbReference type="PANTHER" id="PTHR43269">
    <property type="entry name" value="SODIUM/PROTON ANTIPORTER 1-RELATED"/>
    <property type="match status" value="1"/>
</dbReference>
<comment type="similarity">
    <text evidence="10">Belongs to the NhaD Na(+)/H(+) (TC 2.A.62) antiporter family.</text>
</comment>
<evidence type="ECO:0000259" key="12">
    <source>
        <dbReference type="Pfam" id="PF03600"/>
    </source>
</evidence>
<keyword evidence="4 11" id="KW-0812">Transmembrane</keyword>
<feature type="transmembrane region" description="Helical" evidence="11">
    <location>
        <begin position="399"/>
        <end position="423"/>
    </location>
</feature>
<keyword evidence="2" id="KW-0813">Transport</keyword>
<keyword evidence="5 11" id="KW-1133">Transmembrane helix</keyword>
<keyword evidence="14" id="KW-1185">Reference proteome</keyword>
<accession>A0A967AHJ9</accession>
<keyword evidence="3" id="KW-0050">Antiport</keyword>
<feature type="transmembrane region" description="Helical" evidence="11">
    <location>
        <begin position="362"/>
        <end position="387"/>
    </location>
</feature>
<evidence type="ECO:0000256" key="11">
    <source>
        <dbReference type="SAM" id="Phobius"/>
    </source>
</evidence>
<evidence type="ECO:0000256" key="8">
    <source>
        <dbReference type="ARBA" id="ARBA00023136"/>
    </source>
</evidence>
<evidence type="ECO:0000256" key="5">
    <source>
        <dbReference type="ARBA" id="ARBA00022989"/>
    </source>
</evidence>
<proteinExistence type="inferred from homology"/>
<dbReference type="EMBL" id="JAANAS010000083">
    <property type="protein sequence ID" value="NGZ90616.1"/>
    <property type="molecule type" value="Genomic_DNA"/>
</dbReference>
<keyword evidence="6" id="KW-0915">Sodium</keyword>